<accession>A0AAN1SZ37</accession>
<comment type="catalytic activity">
    <reaction evidence="3">
        <text>[protein]-L-glutamate 5-O-methyl ester + H2O = L-glutamyl-[protein] + methanol + H(+)</text>
        <dbReference type="Rhea" id="RHEA:23236"/>
        <dbReference type="Rhea" id="RHEA-COMP:10208"/>
        <dbReference type="Rhea" id="RHEA-COMP:10311"/>
        <dbReference type="ChEBI" id="CHEBI:15377"/>
        <dbReference type="ChEBI" id="CHEBI:15378"/>
        <dbReference type="ChEBI" id="CHEBI:17790"/>
        <dbReference type="ChEBI" id="CHEBI:29973"/>
        <dbReference type="ChEBI" id="CHEBI:82795"/>
        <dbReference type="EC" id="3.1.1.61"/>
    </reaction>
</comment>
<evidence type="ECO:0000256" key="3">
    <source>
        <dbReference type="ARBA" id="ARBA00048267"/>
    </source>
</evidence>
<keyword evidence="4" id="KW-0145">Chemotaxis</keyword>
<dbReference type="GO" id="GO:0000156">
    <property type="term" value="F:phosphorelay response regulator activity"/>
    <property type="evidence" value="ECO:0007669"/>
    <property type="project" value="InterPro"/>
</dbReference>
<evidence type="ECO:0000256" key="4">
    <source>
        <dbReference type="PROSITE-ProRule" id="PRU00050"/>
    </source>
</evidence>
<dbReference type="AlphaFoldDB" id="A0AAN1SZ37"/>
<feature type="domain" description="CheB-type methylesterase" evidence="5">
    <location>
        <begin position="18"/>
        <end position="210"/>
    </location>
</feature>
<dbReference type="InterPro" id="IPR035909">
    <property type="entry name" value="CheB_C"/>
</dbReference>
<dbReference type="Pfam" id="PF01339">
    <property type="entry name" value="CheB_methylest"/>
    <property type="match status" value="1"/>
</dbReference>
<feature type="active site" evidence="4">
    <location>
        <position position="152"/>
    </location>
</feature>
<dbReference type="InterPro" id="IPR000673">
    <property type="entry name" value="Sig_transdc_resp-reg_Me-estase"/>
</dbReference>
<gene>
    <name evidence="6" type="ORF">FGKAn22_04380</name>
</gene>
<feature type="active site" evidence="4">
    <location>
        <position position="56"/>
    </location>
</feature>
<dbReference type="KEGG" id="fku:FGKAn22_04380"/>
<dbReference type="Proteomes" id="UP001319121">
    <property type="component" value="Chromosome"/>
</dbReference>
<evidence type="ECO:0000313" key="7">
    <source>
        <dbReference type="Proteomes" id="UP001319121"/>
    </source>
</evidence>
<dbReference type="CDD" id="cd16432">
    <property type="entry name" value="CheB_Rec"/>
    <property type="match status" value="1"/>
</dbReference>
<keyword evidence="1 4" id="KW-0378">Hydrolase</keyword>
<evidence type="ECO:0000256" key="1">
    <source>
        <dbReference type="ARBA" id="ARBA00022801"/>
    </source>
</evidence>
<dbReference type="GO" id="GO:0005737">
    <property type="term" value="C:cytoplasm"/>
    <property type="evidence" value="ECO:0007669"/>
    <property type="project" value="InterPro"/>
</dbReference>
<name>A0AAN1SZ37_9PROT</name>
<evidence type="ECO:0000313" key="6">
    <source>
        <dbReference type="EMBL" id="BBI98745.1"/>
    </source>
</evidence>
<dbReference type="EC" id="3.1.1.61" evidence="2"/>
<keyword evidence="7" id="KW-1185">Reference proteome</keyword>
<dbReference type="EMBL" id="AP019536">
    <property type="protein sequence ID" value="BBI98745.1"/>
    <property type="molecule type" value="Genomic_DNA"/>
</dbReference>
<evidence type="ECO:0000259" key="5">
    <source>
        <dbReference type="PROSITE" id="PS50122"/>
    </source>
</evidence>
<dbReference type="Gene3D" id="3.40.50.180">
    <property type="entry name" value="Methylesterase CheB, C-terminal domain"/>
    <property type="match status" value="1"/>
</dbReference>
<proteinExistence type="predicted"/>
<protein>
    <recommendedName>
        <fullName evidence="2">protein-glutamate methylesterase</fullName>
        <ecNumber evidence="2">3.1.1.61</ecNumber>
    </recommendedName>
</protein>
<feature type="active site" evidence="4">
    <location>
        <position position="30"/>
    </location>
</feature>
<dbReference type="SUPFAM" id="SSF52738">
    <property type="entry name" value="Methylesterase CheB, C-terminal domain"/>
    <property type="match status" value="1"/>
</dbReference>
<reference evidence="6 7" key="1">
    <citation type="submission" date="2019-03" db="EMBL/GenBank/DDBJ databases">
        <title>Complete genome sequence of Ferrigenium kumadai strain An22, a microaerophilic iron-oxidizing bacterium isolated from a paddy field soil.</title>
        <authorList>
            <person name="Watanabe T."/>
            <person name="Asakawa S."/>
        </authorList>
    </citation>
    <scope>NUCLEOTIDE SEQUENCE [LARGE SCALE GENOMIC DNA]</scope>
    <source>
        <strain evidence="6 7">An22</strain>
    </source>
</reference>
<sequence>MMDHDAEPSSGSTHGTLLGSGRRIIVVGSSTGGTEALKVFLTGMPAHAPAILIAQHMPESFTHSFAARLDGLCRMRVKEAEHHEVIQPGHIYLAPGHSHLLLERCGAGYCTALSKDPPVNRHRPSVEVLFHSAAKLLGSNAVGVMLTGMGKDGAAAMLEMRRAGAYNFAQDEASCVVFGMPREAIALGAVDEVVPLEKMMERVLAHLKIG</sequence>
<organism evidence="6 7">
    <name type="scientific">Ferrigenium kumadai</name>
    <dbReference type="NCBI Taxonomy" id="1682490"/>
    <lineage>
        <taxon>Bacteria</taxon>
        <taxon>Pseudomonadati</taxon>
        <taxon>Pseudomonadota</taxon>
        <taxon>Betaproteobacteria</taxon>
        <taxon>Nitrosomonadales</taxon>
        <taxon>Gallionellaceae</taxon>
        <taxon>Ferrigenium</taxon>
    </lineage>
</organism>
<dbReference type="PANTHER" id="PTHR42872:SF6">
    <property type="entry name" value="PROTEIN-GLUTAMATE METHYLESTERASE_PROTEIN-GLUTAMINE GLUTAMINASE"/>
    <property type="match status" value="1"/>
</dbReference>
<dbReference type="PROSITE" id="PS50122">
    <property type="entry name" value="CHEB"/>
    <property type="match status" value="1"/>
</dbReference>
<dbReference type="GO" id="GO:0006935">
    <property type="term" value="P:chemotaxis"/>
    <property type="evidence" value="ECO:0007669"/>
    <property type="project" value="UniProtKB-UniRule"/>
</dbReference>
<evidence type="ECO:0000256" key="2">
    <source>
        <dbReference type="ARBA" id="ARBA00039140"/>
    </source>
</evidence>
<dbReference type="GO" id="GO:0008984">
    <property type="term" value="F:protein-glutamate methylesterase activity"/>
    <property type="evidence" value="ECO:0007669"/>
    <property type="project" value="UniProtKB-EC"/>
</dbReference>
<dbReference type="PANTHER" id="PTHR42872">
    <property type="entry name" value="PROTEIN-GLUTAMATE METHYLESTERASE/PROTEIN-GLUTAMINE GLUTAMINASE"/>
    <property type="match status" value="1"/>
</dbReference>